<dbReference type="EMBL" id="CP045652">
    <property type="protein sequence ID" value="QGA27947.1"/>
    <property type="molecule type" value="Genomic_DNA"/>
</dbReference>
<dbReference type="KEGG" id="sphe:GFH32_17140"/>
<reference evidence="2 3" key="1">
    <citation type="submission" date="2019-10" db="EMBL/GenBank/DDBJ databases">
        <authorList>
            <person name="Dong K."/>
        </authorList>
    </citation>
    <scope>NUCLEOTIDE SEQUENCE [LARGE SCALE GENOMIC DNA]</scope>
    <source>
        <strain evidence="3">dk4302</strain>
    </source>
</reference>
<proteinExistence type="predicted"/>
<name>A0A5Q0QCP6_9SPHI</name>
<accession>A0A5Q0QCP6</accession>
<organism evidence="2 3">
    <name type="scientific">Sphingobacterium zhuxiongii</name>
    <dbReference type="NCBI Taxonomy" id="2662364"/>
    <lineage>
        <taxon>Bacteria</taxon>
        <taxon>Pseudomonadati</taxon>
        <taxon>Bacteroidota</taxon>
        <taxon>Sphingobacteriia</taxon>
        <taxon>Sphingobacteriales</taxon>
        <taxon>Sphingobacteriaceae</taxon>
        <taxon>Sphingobacterium</taxon>
    </lineage>
</organism>
<dbReference type="PROSITE" id="PS51257">
    <property type="entry name" value="PROKAR_LIPOPROTEIN"/>
    <property type="match status" value="1"/>
</dbReference>
<gene>
    <name evidence="2" type="ORF">GFH32_17140</name>
</gene>
<keyword evidence="1" id="KW-0732">Signal</keyword>
<dbReference type="Proteomes" id="UP000326921">
    <property type="component" value="Chromosome"/>
</dbReference>
<evidence type="ECO:0000256" key="1">
    <source>
        <dbReference type="SAM" id="SignalP"/>
    </source>
</evidence>
<evidence type="ECO:0008006" key="4">
    <source>
        <dbReference type="Google" id="ProtNLM"/>
    </source>
</evidence>
<keyword evidence="3" id="KW-1185">Reference proteome</keyword>
<evidence type="ECO:0000313" key="2">
    <source>
        <dbReference type="EMBL" id="QGA27947.1"/>
    </source>
</evidence>
<feature type="chain" id="PRO_5024792444" description="Fimbrillin family protein" evidence="1">
    <location>
        <begin position="28"/>
        <end position="603"/>
    </location>
</feature>
<dbReference type="AlphaFoldDB" id="A0A5Q0QCP6"/>
<evidence type="ECO:0000313" key="3">
    <source>
        <dbReference type="Proteomes" id="UP000326921"/>
    </source>
</evidence>
<sequence>MKSVLMKNLANKVASALILAMVSQFVASCNKSKDIEKVETNDKLQLSVSISGIQENLDNSGDKKAALKSESKPLVRSYEEFDAVVSVDNHLEQSSSIRIQGTNLKSNSGAARAEAIGPGVKYRLFLYKEDGTFVSSNALTANSTGKVAIVAGQNYKWYALSYNNTDDVPDVTSGSSAIALAGGKDVLHAAGTLSVPLNATGALPLGIVFKHKTSRLAIELNSMGMFGNMNSATVAVTGLAVKSGTIDIFTGQYSNLQNHTQTINWASFSNVETGFNDRKVAYAYTVDSTTANSVSVSVASLQLAHAADGVAGETAVTRTFSATPVNFSAVSVTPQIGKTHRILYNLVESALSTVTNSNSGQPVRWSRSNLYFAAGTRNPYRFYATNAQRSDAKSYFAYGALTPGQFVNAASRQDPCAQVYPQGVWRQPTADDLYSISNGQGLLSTLLSSVGQLLGARDETQESTPGDGSATGKYAQYNTTSVANSAFDARSNNLRFYYNGQLPRLGVLPNGFLDLDLSAIANLLGGSYGSQSAIWASNAPASILGLVNLGVWGHLASTEQQEVLGFPTGTPFVRAKRTGELLVSAVGIDVLTSTLKNVRCVRN</sequence>
<feature type="signal peptide" evidence="1">
    <location>
        <begin position="1"/>
        <end position="27"/>
    </location>
</feature>
<dbReference type="RefSeq" id="WP_153512774.1">
    <property type="nucleotide sequence ID" value="NZ_CP045652.1"/>
</dbReference>
<protein>
    <recommendedName>
        <fullName evidence="4">Fimbrillin family protein</fullName>
    </recommendedName>
</protein>